<proteinExistence type="predicted"/>
<feature type="region of interest" description="Disordered" evidence="1">
    <location>
        <begin position="552"/>
        <end position="645"/>
    </location>
</feature>
<feature type="compositionally biased region" description="Gly residues" evidence="1">
    <location>
        <begin position="569"/>
        <end position="582"/>
    </location>
</feature>
<sequence length="645" mass="67006">MDAKDLAGFAWVFNTFPGVVEQLVVSTSPLMVALSKATGGQFRSAGGVLLILIVLKIANGRAMLQSVIGGLLIALVFIWGLQPAKLTLPSGTTVDSVNLTAHSATVALSIQQILAGALQSSLSERFNKAGEFLPAQSVTSAAVERAASQFGNTDLARLIRDYNVQCNPDASVFKETQNSTPIEAYHAIGLMGGGGLGIPEAEVSRMAQLSKAWDIFSTPAKWMEGPGAVLDLQAVRSRRSAGIEALKEIKQPFVSASPYKLPTKGYWLGVYRGEEGSTPEYLKVGDAPNGLAATLEKNVQAWREGEDKSSTQGFSPSSCLEAYQTAQFAAEQAYGALIETGKKATGGQRADTDSGAIGAALAWQRTVNRALNDGESTASPGTTLASGSVATLQLLKSLGDQIDLFTLVPMYVAGCAALLWLVLTCMPLFLIMALIRGPVSLTNWLSLVMLPVLLVVVAQLVIVAASIVIGSVAISQAAAAAGWQGNTADLDITRGGLLGVFALLLPISSFIVMKLTGVGLGAIGAAAQNSTATLSEVAGIIGRQVTGMVSEARADAKADDRAQRRAGQRNGGGGGNGGGGPLGDYTARNKVRSAQEVSPSFASAGSHSRSSLPALVPGTAANNDRFAQGRTPRSHKPKRSPKEDT</sequence>
<feature type="transmembrane region" description="Helical" evidence="2">
    <location>
        <begin position="410"/>
        <end position="435"/>
    </location>
</feature>
<keyword evidence="2" id="KW-0812">Transmembrane</keyword>
<feature type="transmembrane region" description="Helical" evidence="2">
    <location>
        <begin position="38"/>
        <end position="55"/>
    </location>
</feature>
<feature type="transmembrane region" description="Helical" evidence="2">
    <location>
        <begin position="494"/>
        <end position="513"/>
    </location>
</feature>
<protein>
    <submittedName>
        <fullName evidence="3">Uncharacterized protein</fullName>
    </submittedName>
</protein>
<comment type="caution">
    <text evidence="3">The sequence shown here is derived from an EMBL/GenBank/DDBJ whole genome shotgun (WGS) entry which is preliminary data.</text>
</comment>
<organism evidence="3 4">
    <name type="scientific">Pseudomonas nitroreducens</name>
    <dbReference type="NCBI Taxonomy" id="46680"/>
    <lineage>
        <taxon>Bacteria</taxon>
        <taxon>Pseudomonadati</taxon>
        <taxon>Pseudomonadota</taxon>
        <taxon>Gammaproteobacteria</taxon>
        <taxon>Pseudomonadales</taxon>
        <taxon>Pseudomonadaceae</taxon>
        <taxon>Pseudomonas</taxon>
    </lineage>
</organism>
<dbReference type="AlphaFoldDB" id="A0A246FA51"/>
<reference evidence="3 4" key="1">
    <citation type="submission" date="2017-06" db="EMBL/GenBank/DDBJ databases">
        <title>Draft genome of Pseudomonas nitroreducens DF05.</title>
        <authorList>
            <person name="Iyer R."/>
        </authorList>
    </citation>
    <scope>NUCLEOTIDE SEQUENCE [LARGE SCALE GENOMIC DNA]</scope>
    <source>
        <strain evidence="3 4">DF05</strain>
    </source>
</reference>
<keyword evidence="2" id="KW-1133">Transmembrane helix</keyword>
<evidence type="ECO:0000256" key="1">
    <source>
        <dbReference type="SAM" id="MobiDB-lite"/>
    </source>
</evidence>
<evidence type="ECO:0000313" key="4">
    <source>
        <dbReference type="Proteomes" id="UP000198145"/>
    </source>
</evidence>
<accession>A0A246FA51</accession>
<feature type="transmembrane region" description="Helical" evidence="2">
    <location>
        <begin position="62"/>
        <end position="81"/>
    </location>
</feature>
<keyword evidence="2" id="KW-0472">Membrane</keyword>
<feature type="compositionally biased region" description="Basic and acidic residues" evidence="1">
    <location>
        <begin position="552"/>
        <end position="563"/>
    </location>
</feature>
<evidence type="ECO:0000256" key="2">
    <source>
        <dbReference type="SAM" id="Phobius"/>
    </source>
</evidence>
<dbReference type="RefSeq" id="WP_088420287.1">
    <property type="nucleotide sequence ID" value="NZ_NJBA01000007.1"/>
</dbReference>
<name>A0A246FA51_PSENT</name>
<feature type="compositionally biased region" description="Low complexity" evidence="1">
    <location>
        <begin position="598"/>
        <end position="611"/>
    </location>
</feature>
<gene>
    <name evidence="3" type="ORF">CEG18_20885</name>
</gene>
<dbReference type="EMBL" id="NJBA01000007">
    <property type="protein sequence ID" value="OWP49190.1"/>
    <property type="molecule type" value="Genomic_DNA"/>
</dbReference>
<evidence type="ECO:0000313" key="3">
    <source>
        <dbReference type="EMBL" id="OWP49190.1"/>
    </source>
</evidence>
<feature type="transmembrane region" description="Helical" evidence="2">
    <location>
        <begin position="447"/>
        <end position="474"/>
    </location>
</feature>
<dbReference type="Proteomes" id="UP000198145">
    <property type="component" value="Unassembled WGS sequence"/>
</dbReference>